<name>A0A2Z6IGB6_ACIFI</name>
<dbReference type="EMBL" id="AP018795">
    <property type="protein sequence ID" value="BBF64711.1"/>
    <property type="molecule type" value="Genomic_DNA"/>
</dbReference>
<organism evidence="5 6">
    <name type="scientific">Acidithiobacillus ferridurans</name>
    <dbReference type="NCBI Taxonomy" id="1232575"/>
    <lineage>
        <taxon>Bacteria</taxon>
        <taxon>Pseudomonadati</taxon>
        <taxon>Pseudomonadota</taxon>
        <taxon>Acidithiobacillia</taxon>
        <taxon>Acidithiobacillales</taxon>
        <taxon>Acidithiobacillaceae</taxon>
        <taxon>Acidithiobacillus</taxon>
    </lineage>
</organism>
<keyword evidence="3" id="KW-0012">Acyltransferase</keyword>
<keyword evidence="2" id="KW-0808">Transferase</keyword>
<dbReference type="Proteomes" id="UP000280188">
    <property type="component" value="Chromosome"/>
</dbReference>
<dbReference type="InterPro" id="IPR013653">
    <property type="entry name" value="GCN5-like_dom"/>
</dbReference>
<sequence length="172" mass="19235">MALSLVPEHVAPLEKAHDRKSFDCGNEELNRYLREQARQDAAKRVAAPFVFTQPGRPAVLGFYTLSSSIIPVAELPPVLMKQLPRYGQLSVTLLGRLAVDRSVSGQGLGEFLLVDALRRSLEAVQQIAAMAVIVEAKDQRAESFYRHFDFRPFQQTPLRLFLPMGQIAKLFA</sequence>
<evidence type="ECO:0000256" key="2">
    <source>
        <dbReference type="ARBA" id="ARBA00022679"/>
    </source>
</evidence>
<dbReference type="GO" id="GO:0016747">
    <property type="term" value="F:acyltransferase activity, transferring groups other than amino-acyl groups"/>
    <property type="evidence" value="ECO:0007669"/>
    <property type="project" value="InterPro"/>
</dbReference>
<gene>
    <name evidence="5" type="ORF">AFERRID_09290</name>
</gene>
<evidence type="ECO:0000256" key="1">
    <source>
        <dbReference type="ARBA" id="ARBA00022649"/>
    </source>
</evidence>
<feature type="domain" description="GCN5-related N-acetyltransferase Rv2170-like" evidence="4">
    <location>
        <begin position="89"/>
        <end position="153"/>
    </location>
</feature>
<evidence type="ECO:0000313" key="6">
    <source>
        <dbReference type="Proteomes" id="UP000280188"/>
    </source>
</evidence>
<reference evidence="5 6" key="1">
    <citation type="journal article" date="2018" name="Microbiol. Resour. Announc.">
        <title>Complete Genome Sequence of Acidithiobacillus ferridurans JCM 18981.</title>
        <authorList>
            <person name="Miyauchi T."/>
            <person name="Kouzuma A."/>
            <person name="Abe T."/>
            <person name="Watanabe K."/>
        </authorList>
    </citation>
    <scope>NUCLEOTIDE SEQUENCE [LARGE SCALE GENOMIC DNA]</scope>
    <source>
        <strain evidence="6">ATCC 33020 / DSM 29468 / JCM 18981 / 11Fe</strain>
    </source>
</reference>
<evidence type="ECO:0000259" key="4">
    <source>
        <dbReference type="Pfam" id="PF08445"/>
    </source>
</evidence>
<protein>
    <recommendedName>
        <fullName evidence="4">GCN5-related N-acetyltransferase Rv2170-like domain-containing protein</fullName>
    </recommendedName>
</protein>
<evidence type="ECO:0000256" key="3">
    <source>
        <dbReference type="ARBA" id="ARBA00023315"/>
    </source>
</evidence>
<dbReference type="PANTHER" id="PTHR36449:SF1">
    <property type="entry name" value="ACETYLTRANSFERASE"/>
    <property type="match status" value="1"/>
</dbReference>
<accession>A0A2Z6IGB6</accession>
<dbReference type="AlphaFoldDB" id="A0A2Z6IGB6"/>
<dbReference type="KEGG" id="afj:AFERRID_09290"/>
<dbReference type="InterPro" id="IPR016181">
    <property type="entry name" value="Acyl_CoA_acyltransferase"/>
</dbReference>
<dbReference type="RefSeq" id="WP_126604465.1">
    <property type="nucleotide sequence ID" value="NZ_AP018795.1"/>
</dbReference>
<dbReference type="SUPFAM" id="SSF55729">
    <property type="entry name" value="Acyl-CoA N-acyltransferases (Nat)"/>
    <property type="match status" value="1"/>
</dbReference>
<dbReference type="Gene3D" id="3.40.630.30">
    <property type="match status" value="1"/>
</dbReference>
<keyword evidence="1" id="KW-1277">Toxin-antitoxin system</keyword>
<proteinExistence type="predicted"/>
<dbReference type="Pfam" id="PF08445">
    <property type="entry name" value="FR47"/>
    <property type="match status" value="1"/>
</dbReference>
<evidence type="ECO:0000313" key="5">
    <source>
        <dbReference type="EMBL" id="BBF64711.1"/>
    </source>
</evidence>
<keyword evidence="6" id="KW-1185">Reference proteome</keyword>
<dbReference type="PANTHER" id="PTHR36449">
    <property type="entry name" value="ACETYLTRANSFERASE-RELATED"/>
    <property type="match status" value="1"/>
</dbReference>